<name>A0A0E3MFT4_SACSO</name>
<dbReference type="EMBL" id="LT549890">
    <property type="protein sequence ID" value="SAI83864.1"/>
    <property type="molecule type" value="Genomic_DNA"/>
</dbReference>
<gene>
    <name evidence="12" type="ORF">HFC64_13150</name>
    <name evidence="13" type="ORF">SSOP1_0310</name>
    <name evidence="4" type="ORF">SULA_1346</name>
    <name evidence="2" type="ORF">SULB_1347</name>
    <name evidence="3" type="ORF">SULC_1345</name>
    <name evidence="5" type="ORF">SULG_06680</name>
    <name evidence="6" type="ORF">SULH_06680</name>
    <name evidence="7" type="ORF">SULI_06680</name>
    <name evidence="8" type="ORF">SULM_06680</name>
    <name evidence="9" type="ORF">SULN_06680</name>
    <name evidence="10" type="ORF">SULO_06690</name>
    <name evidence="11" type="ORF">SULZ_06925</name>
</gene>
<dbReference type="EMBL" id="CP033239">
    <property type="protein sequence ID" value="AZF78582.1"/>
    <property type="molecule type" value="Genomic_DNA"/>
</dbReference>
<feature type="transmembrane region" description="Helical" evidence="1">
    <location>
        <begin position="142"/>
        <end position="164"/>
    </location>
</feature>
<dbReference type="Proteomes" id="UP000033085">
    <property type="component" value="Chromosome"/>
</dbReference>
<dbReference type="GeneID" id="1455472"/>
<dbReference type="KEGG" id="ssof:SULC_1345"/>
<evidence type="ECO:0000313" key="13">
    <source>
        <dbReference type="EMBL" id="SAI83864.1"/>
    </source>
</evidence>
<evidence type="ECO:0000313" key="10">
    <source>
        <dbReference type="EMBL" id="AZF81185.1"/>
    </source>
</evidence>
<evidence type="ECO:0000256" key="1">
    <source>
        <dbReference type="SAM" id="Phobius"/>
    </source>
</evidence>
<dbReference type="OMA" id="INIAWAP"/>
<keyword evidence="1" id="KW-0812">Transmembrane</keyword>
<evidence type="ECO:0000313" key="8">
    <source>
        <dbReference type="EMBL" id="AZF75972.1"/>
    </source>
</evidence>
<dbReference type="EMBL" id="CP033236">
    <property type="protein sequence ID" value="AZF70728.1"/>
    <property type="molecule type" value="Genomic_DNA"/>
</dbReference>
<organism evidence="4 16">
    <name type="scientific">Saccharolobus solfataricus</name>
    <name type="common">Sulfolobus solfataricus</name>
    <dbReference type="NCBI Taxonomy" id="2287"/>
    <lineage>
        <taxon>Archaea</taxon>
        <taxon>Thermoproteota</taxon>
        <taxon>Thermoprotei</taxon>
        <taxon>Sulfolobales</taxon>
        <taxon>Sulfolobaceae</taxon>
        <taxon>Saccharolobus</taxon>
    </lineage>
</organism>
<dbReference type="Proteomes" id="UP000273194">
    <property type="component" value="Chromosome"/>
</dbReference>
<evidence type="ECO:0000313" key="23">
    <source>
        <dbReference type="Proteomes" id="UP000278715"/>
    </source>
</evidence>
<dbReference type="Proteomes" id="UP000278715">
    <property type="component" value="Chromosome"/>
</dbReference>
<evidence type="ECO:0000313" key="24">
    <source>
        <dbReference type="Proteomes" id="UP000282269"/>
    </source>
</evidence>
<dbReference type="EMBL" id="CP033241">
    <property type="protein sequence ID" value="AZF83824.1"/>
    <property type="molecule type" value="Genomic_DNA"/>
</dbReference>
<dbReference type="EMBL" id="CP033237">
    <property type="protein sequence ID" value="AZF73348.1"/>
    <property type="molecule type" value="Genomic_DNA"/>
</dbReference>
<dbReference type="Pfam" id="PF00499">
    <property type="entry name" value="Oxidored_q3"/>
    <property type="match status" value="1"/>
</dbReference>
<keyword evidence="1" id="KW-1133">Transmembrane helix</keyword>
<proteinExistence type="predicted"/>
<reference evidence="13" key="3">
    <citation type="submission" date="2016-04" db="EMBL/GenBank/DDBJ databases">
        <authorList>
            <person name="Evans L.H."/>
            <person name="Alamgir A."/>
            <person name="Owens N."/>
            <person name="Weber N.D."/>
            <person name="Virtaneva K."/>
            <person name="Barbian K."/>
            <person name="Babar A."/>
            <person name="Rosenke K."/>
        </authorList>
    </citation>
    <scope>NUCLEOTIDE SEQUENCE</scope>
    <source>
        <strain evidence="13">P1</strain>
    </source>
</reference>
<dbReference type="PANTHER" id="PTHR33269">
    <property type="entry name" value="NADH-UBIQUINONE OXIDOREDUCTASE CHAIN 6"/>
    <property type="match status" value="1"/>
</dbReference>
<feature type="transmembrane region" description="Helical" evidence="1">
    <location>
        <begin position="34"/>
        <end position="54"/>
    </location>
</feature>
<dbReference type="EMBL" id="CP033238">
    <property type="protein sequence ID" value="AZF75972.1"/>
    <property type="molecule type" value="Genomic_DNA"/>
</dbReference>
<evidence type="ECO:0000313" key="9">
    <source>
        <dbReference type="EMBL" id="AZF78582.1"/>
    </source>
</evidence>
<feature type="transmembrane region" description="Helical" evidence="1">
    <location>
        <begin position="12"/>
        <end position="29"/>
    </location>
</feature>
<dbReference type="Proteomes" id="UP000033057">
    <property type="component" value="Chromosome"/>
</dbReference>
<dbReference type="AlphaFoldDB" id="A0A0E3MFT4"/>
<evidence type="ECO:0000313" key="14">
    <source>
        <dbReference type="Proteomes" id="UP000033057"/>
    </source>
</evidence>
<dbReference type="InterPro" id="IPR042106">
    <property type="entry name" value="Nuo/plastoQ_OxRdtase_6_NuoJ"/>
</dbReference>
<feature type="transmembrane region" description="Helical" evidence="1">
    <location>
        <begin position="98"/>
        <end position="122"/>
    </location>
</feature>
<dbReference type="EMBL" id="CP011057">
    <property type="protein sequence ID" value="AKA79028.1"/>
    <property type="molecule type" value="Genomic_DNA"/>
</dbReference>
<evidence type="ECO:0000313" key="4">
    <source>
        <dbReference type="EMBL" id="AKA79028.1"/>
    </source>
</evidence>
<evidence type="ECO:0000313" key="19">
    <source>
        <dbReference type="Proteomes" id="UP000269431"/>
    </source>
</evidence>
<evidence type="ECO:0000313" key="16">
    <source>
        <dbReference type="Proteomes" id="UP000033106"/>
    </source>
</evidence>
<dbReference type="Proteomes" id="UP000269431">
    <property type="component" value="Chromosome"/>
</dbReference>
<dbReference type="OrthoDB" id="37055at2157"/>
<dbReference type="KEGG" id="ssoa:SULA_1346"/>
<evidence type="ECO:0000313" key="3">
    <source>
        <dbReference type="EMBL" id="AKA76336.1"/>
    </source>
</evidence>
<dbReference type="GO" id="GO:0008137">
    <property type="term" value="F:NADH dehydrogenase (ubiquinone) activity"/>
    <property type="evidence" value="ECO:0007669"/>
    <property type="project" value="InterPro"/>
</dbReference>
<dbReference type="RefSeq" id="WP_009990620.1">
    <property type="nucleotide sequence ID" value="NZ_CP011055.2"/>
</dbReference>
<dbReference type="Proteomes" id="UP000076770">
    <property type="component" value="Chromosome i"/>
</dbReference>
<keyword evidence="1" id="KW-0472">Membrane</keyword>
<reference evidence="17" key="2">
    <citation type="submission" date="2016-04" db="EMBL/GenBank/DDBJ databases">
        <authorList>
            <person name="Shah S.A."/>
            <person name="Garrett R.A."/>
        </authorList>
    </citation>
    <scope>NUCLEOTIDE SEQUENCE [LARGE SCALE GENOMIC DNA]</scope>
    <source>
        <strain evidence="17">ATCC 35091 / DSM 1616 / JCM 8930 / NBRC 15331 / P1</strain>
    </source>
</reference>
<evidence type="ECO:0000313" key="5">
    <source>
        <dbReference type="EMBL" id="AZF68108.1"/>
    </source>
</evidence>
<protein>
    <submittedName>
        <fullName evidence="13">NADH dehydrogenase subunit J</fullName>
    </submittedName>
    <submittedName>
        <fullName evidence="4">NADH-quinone oxidoreductase subunit J</fullName>
    </submittedName>
</protein>
<reference evidence="18 19" key="4">
    <citation type="journal article" date="2018" name="Proc. Natl. Acad. Sci. U.S.A.">
        <title>Nonmutational mechanism of inheritance in the Archaeon Sulfolobus solfataricus.</title>
        <authorList>
            <person name="Payne S."/>
            <person name="McCarthy S."/>
            <person name="Johnson T."/>
            <person name="North E."/>
            <person name="Blum P."/>
        </authorList>
    </citation>
    <scope>NUCLEOTIDE SEQUENCE [LARGE SCALE GENOMIC DNA]</scope>
    <source>
        <strain evidence="6 18">SARC-H</strain>
        <strain evidence="7 22">SARC-I</strain>
        <strain evidence="9 23">SARC-N</strain>
        <strain evidence="10 24">SARC-O</strain>
        <strain evidence="11 19">SUL120</strain>
        <strain evidence="5 20">SULG</strain>
        <strain evidence="8 21">SULM</strain>
    </source>
</reference>
<dbReference type="InterPro" id="IPR001457">
    <property type="entry name" value="NADH_UbQ/plastoQ_OxRdtase_su6"/>
</dbReference>
<feature type="transmembrane region" description="Helical" evidence="1">
    <location>
        <begin position="60"/>
        <end position="86"/>
    </location>
</feature>
<evidence type="ECO:0000313" key="6">
    <source>
        <dbReference type="EMBL" id="AZF70728.1"/>
    </source>
</evidence>
<evidence type="ECO:0000313" key="17">
    <source>
        <dbReference type="Proteomes" id="UP000076770"/>
    </source>
</evidence>
<dbReference type="PATRIC" id="fig|2287.6.peg.1395"/>
<dbReference type="Gene3D" id="1.20.120.1200">
    <property type="entry name" value="NADH-ubiquinone/plastoquinone oxidoreductase chain 6, subunit NuoJ"/>
    <property type="match status" value="1"/>
</dbReference>
<dbReference type="Proteomes" id="UP000282269">
    <property type="component" value="Chromosome"/>
</dbReference>
<evidence type="ECO:0000313" key="12">
    <source>
        <dbReference type="EMBL" id="QPG50627.1"/>
    </source>
</evidence>
<dbReference type="Proteomes" id="UP000267993">
    <property type="component" value="Chromosome"/>
</dbReference>
<dbReference type="EMBL" id="CP033235">
    <property type="protein sequence ID" value="AZF68108.1"/>
    <property type="molecule type" value="Genomic_DNA"/>
</dbReference>
<sequence length="167" mass="18292">MYPQTSEIIQYILFGFFGVMTIAFSIYIVRAKNVFYGAVSLAFLGLSIAALIALEAPSTYGIYSVFHILLYVGATVTFLAISLVMFKDLEVKFGRGALGILAGGAVTLLFLIIVFISIPQVSSAEVQPINFQVLANDLIENYWFPLIILVIALLTTLIEAISLARRD</sequence>
<evidence type="ECO:0000313" key="15">
    <source>
        <dbReference type="Proteomes" id="UP000033085"/>
    </source>
</evidence>
<reference evidence="12 25" key="6">
    <citation type="journal article" date="2020" name="Nat. Commun.">
        <title>The structures of two archaeal type IV pili illuminate evolutionary relationships.</title>
        <authorList>
            <person name="Wang F."/>
            <person name="Baquero D.P."/>
            <person name="Su Z."/>
            <person name="Beltran L.C."/>
            <person name="Prangishvili D."/>
            <person name="Krupovic M."/>
            <person name="Egelman E.H."/>
        </authorList>
    </citation>
    <scope>NUCLEOTIDE SEQUENCE [LARGE SCALE GENOMIC DNA]</scope>
    <source>
        <strain evidence="12 25">POZ149</strain>
    </source>
</reference>
<reference evidence="14 15" key="1">
    <citation type="journal article" date="2015" name="Genome Announc.">
        <title>Complete Genome Sequence of Sulfolobus solfataricus Strain 98/2 and Evolved Derivatives.</title>
        <authorList>
            <person name="McCarthy S."/>
            <person name="Gradnigo J."/>
            <person name="Johnson T."/>
            <person name="Payne S."/>
            <person name="Lipzen A."/>
            <person name="Martin J."/>
            <person name="Schackwitz W."/>
            <person name="Moriyama E."/>
            <person name="Blum P."/>
        </authorList>
    </citation>
    <scope>NUCLEOTIDE SEQUENCE [LARGE SCALE GENOMIC DNA]</scope>
    <source>
        <strain evidence="14">98/2 SULC</strain>
        <strain evidence="2">SARC-B</strain>
        <strain evidence="3">SARC-C</strain>
        <strain evidence="4 16">SULA</strain>
        <strain evidence="15">SULB</strain>
    </source>
</reference>
<dbReference type="GeneID" id="44129301"/>
<dbReference type="Proteomes" id="UP000275843">
    <property type="component" value="Chromosome"/>
</dbReference>
<dbReference type="EMBL" id="CP011056">
    <property type="protein sequence ID" value="AKA76336.1"/>
    <property type="molecule type" value="Genomic_DNA"/>
</dbReference>
<evidence type="ECO:0000313" key="18">
    <source>
        <dbReference type="Proteomes" id="UP000267993"/>
    </source>
</evidence>
<evidence type="ECO:0000313" key="22">
    <source>
        <dbReference type="Proteomes" id="UP000275843"/>
    </source>
</evidence>
<evidence type="ECO:0000313" key="25">
    <source>
        <dbReference type="Proteomes" id="UP000594632"/>
    </source>
</evidence>
<reference evidence="4" key="5">
    <citation type="submission" date="2018-10" db="EMBL/GenBank/DDBJ databases">
        <authorList>
            <person name="McCarthy S."/>
            <person name="Gradnigo J."/>
            <person name="Johnson T."/>
            <person name="Payne S."/>
            <person name="Lipzen A."/>
            <person name="Schackwitz W."/>
            <person name="Martin J."/>
            <person name="Moriyama E."/>
            <person name="Blum P."/>
        </authorList>
    </citation>
    <scope>NUCLEOTIDE SEQUENCE</scope>
    <source>
        <strain evidence="2">SARC-B</strain>
        <strain evidence="3">SARC-C</strain>
        <strain evidence="4">SULA</strain>
    </source>
</reference>
<evidence type="ECO:0000313" key="20">
    <source>
        <dbReference type="Proteomes" id="UP000273194"/>
    </source>
</evidence>
<evidence type="ECO:0000313" key="21">
    <source>
        <dbReference type="Proteomes" id="UP000273443"/>
    </source>
</evidence>
<evidence type="ECO:0000313" key="2">
    <source>
        <dbReference type="EMBL" id="AKA73639.1"/>
    </source>
</evidence>
<dbReference type="Proteomes" id="UP000033106">
    <property type="component" value="Chromosome"/>
</dbReference>
<dbReference type="Proteomes" id="UP000273443">
    <property type="component" value="Chromosome"/>
</dbReference>
<dbReference type="PANTHER" id="PTHR33269:SF17">
    <property type="entry name" value="NADH-UBIQUINONE OXIDOREDUCTASE CHAIN 6"/>
    <property type="match status" value="1"/>
</dbReference>
<dbReference type="EMBL" id="CP033240">
    <property type="protein sequence ID" value="AZF81185.1"/>
    <property type="molecule type" value="Genomic_DNA"/>
</dbReference>
<dbReference type="EMBL" id="CP011055">
    <property type="protein sequence ID" value="AKA73639.1"/>
    <property type="molecule type" value="Genomic_DNA"/>
</dbReference>
<evidence type="ECO:0000313" key="7">
    <source>
        <dbReference type="EMBL" id="AZF73348.1"/>
    </source>
</evidence>
<accession>A0A0E3MFT4</accession>
<dbReference type="Proteomes" id="UP000594632">
    <property type="component" value="Chromosome"/>
</dbReference>
<dbReference type="KEGG" id="ssol:SULB_1347"/>
<dbReference type="EMBL" id="CP050869">
    <property type="protein sequence ID" value="QPG50627.1"/>
    <property type="molecule type" value="Genomic_DNA"/>
</dbReference>
<evidence type="ECO:0000313" key="11">
    <source>
        <dbReference type="EMBL" id="AZF83824.1"/>
    </source>
</evidence>